<dbReference type="STRING" id="1123269.NX02_05150"/>
<name>W0AAR9_9SPHN</name>
<evidence type="ECO:0000313" key="2">
    <source>
        <dbReference type="EMBL" id="AHE52770.1"/>
    </source>
</evidence>
<dbReference type="InterPro" id="IPR038611">
    <property type="entry name" value="Arr_sf"/>
</dbReference>
<organism evidence="2 3">
    <name type="scientific">Sphingomonas sanxanigenens DSM 19645 = NX02</name>
    <dbReference type="NCBI Taxonomy" id="1123269"/>
    <lineage>
        <taxon>Bacteria</taxon>
        <taxon>Pseudomonadati</taxon>
        <taxon>Pseudomonadota</taxon>
        <taxon>Alphaproteobacteria</taxon>
        <taxon>Sphingomonadales</taxon>
        <taxon>Sphingomonadaceae</taxon>
        <taxon>Sphingomonas</taxon>
    </lineage>
</organism>
<dbReference type="Proteomes" id="UP000018851">
    <property type="component" value="Chromosome"/>
</dbReference>
<evidence type="ECO:0000259" key="1">
    <source>
        <dbReference type="Pfam" id="PF12120"/>
    </source>
</evidence>
<proteinExistence type="predicted"/>
<reference evidence="2 3" key="1">
    <citation type="submission" date="2013-07" db="EMBL/GenBank/DDBJ databases">
        <title>Completed genome of Sphingomonas sanxanigenens NX02.</title>
        <authorList>
            <person name="Ma T."/>
            <person name="Huang H."/>
            <person name="Wu M."/>
            <person name="Li X."/>
            <person name="Li G."/>
        </authorList>
    </citation>
    <scope>NUCLEOTIDE SEQUENCE [LARGE SCALE GENOMIC DNA]</scope>
    <source>
        <strain evidence="2 3">NX02</strain>
    </source>
</reference>
<dbReference type="EMBL" id="CP006644">
    <property type="protein sequence ID" value="AHE52770.1"/>
    <property type="molecule type" value="Genomic_DNA"/>
</dbReference>
<dbReference type="NCBIfam" id="NF033144">
    <property type="entry name" value="rifampin_ARR"/>
    <property type="match status" value="1"/>
</dbReference>
<evidence type="ECO:0000313" key="3">
    <source>
        <dbReference type="Proteomes" id="UP000018851"/>
    </source>
</evidence>
<accession>W0AAR9</accession>
<dbReference type="HOGENOM" id="CLU_090934_1_0_5"/>
<sequence>MSLALDSFHERDSIAMTQDQGSLFYHGTRADLREGDLIAAGHASNFGARKPASWVYLTGTLDAAIWGAELAQGEGRGRIYIVEPTGPIVDDPNLTDKKFPGNPTRSYRSRAPLRVTGEVLEWQGHSPERLREMRDALARLRAEGVEAID</sequence>
<keyword evidence="3" id="KW-1185">Reference proteome</keyword>
<dbReference type="Gene3D" id="3.20.170.40">
    <property type="entry name" value="Rifampin ADP-ribosyltransferase domain"/>
    <property type="match status" value="1"/>
</dbReference>
<gene>
    <name evidence="2" type="ORF">NX02_05150</name>
</gene>
<dbReference type="eggNOG" id="ENOG5030823">
    <property type="taxonomic scope" value="Bacteria"/>
</dbReference>
<dbReference type="KEGG" id="ssan:NX02_05150"/>
<dbReference type="InterPro" id="IPR021975">
    <property type="entry name" value="Rifampin_Arr"/>
</dbReference>
<protein>
    <recommendedName>
        <fullName evidence="1">Rifampin ADP-ribosyltransferase domain-containing protein</fullName>
    </recommendedName>
</protein>
<dbReference type="PATRIC" id="fig|1123269.5.peg.1002"/>
<dbReference type="Pfam" id="PF12120">
    <property type="entry name" value="Arr-ms"/>
    <property type="match status" value="1"/>
</dbReference>
<dbReference type="AlphaFoldDB" id="W0AAR9"/>
<feature type="domain" description="Rifampin ADP-ribosyltransferase" evidence="1">
    <location>
        <begin position="24"/>
        <end position="122"/>
    </location>
</feature>